<name>X1C363_9ZZZZ</name>
<dbReference type="AlphaFoldDB" id="X1C363"/>
<proteinExistence type="predicted"/>
<feature type="transmembrane region" description="Helical" evidence="1">
    <location>
        <begin position="7"/>
        <end position="24"/>
    </location>
</feature>
<keyword evidence="1" id="KW-0472">Membrane</keyword>
<feature type="transmembrane region" description="Helical" evidence="1">
    <location>
        <begin position="85"/>
        <end position="102"/>
    </location>
</feature>
<accession>X1C363</accession>
<feature type="transmembrane region" description="Helical" evidence="1">
    <location>
        <begin position="36"/>
        <end position="54"/>
    </location>
</feature>
<sequence>MYLLTREFFGYFGALISAIFYIYAPYHAVDVYVRGSLNEFFCFIWLPAIFWAIYKLVKEEKKIFIFILSIFLAFLLLSHNVMVMLFIPSIFAWIVFLIIYLKKYKPIKLIIYSSLLSLGLSSFFIVSVLFERGLVNMSSIIEEYFIYYRHFPSIKQLFISRFWGFGGSTFGFDDTMSFSMGHLHWIFSLIVFIGVLIVIIKNRLWGKGKNEEY</sequence>
<feature type="transmembrane region" description="Helical" evidence="1">
    <location>
        <begin position="182"/>
        <end position="200"/>
    </location>
</feature>
<comment type="caution">
    <text evidence="2">The sequence shown here is derived from an EMBL/GenBank/DDBJ whole genome shotgun (WGS) entry which is preliminary data.</text>
</comment>
<protein>
    <recommendedName>
        <fullName evidence="3">Glycosyltransferase RgtA/B/C/D-like domain-containing protein</fullName>
    </recommendedName>
</protein>
<keyword evidence="1" id="KW-0812">Transmembrane</keyword>
<dbReference type="EMBL" id="BART01012988">
    <property type="protein sequence ID" value="GAG87807.1"/>
    <property type="molecule type" value="Genomic_DNA"/>
</dbReference>
<evidence type="ECO:0008006" key="3">
    <source>
        <dbReference type="Google" id="ProtNLM"/>
    </source>
</evidence>
<evidence type="ECO:0000256" key="1">
    <source>
        <dbReference type="SAM" id="Phobius"/>
    </source>
</evidence>
<keyword evidence="1" id="KW-1133">Transmembrane helix</keyword>
<feature type="non-terminal residue" evidence="2">
    <location>
        <position position="213"/>
    </location>
</feature>
<gene>
    <name evidence="2" type="ORF">S01H4_26819</name>
</gene>
<evidence type="ECO:0000313" key="2">
    <source>
        <dbReference type="EMBL" id="GAG87807.1"/>
    </source>
</evidence>
<feature type="transmembrane region" description="Helical" evidence="1">
    <location>
        <begin position="109"/>
        <end position="130"/>
    </location>
</feature>
<feature type="transmembrane region" description="Helical" evidence="1">
    <location>
        <begin position="63"/>
        <end position="79"/>
    </location>
</feature>
<reference evidence="2" key="1">
    <citation type="journal article" date="2014" name="Front. Microbiol.">
        <title>High frequency of phylogenetically diverse reductive dehalogenase-homologous genes in deep subseafloor sedimentary metagenomes.</title>
        <authorList>
            <person name="Kawai M."/>
            <person name="Futagami T."/>
            <person name="Toyoda A."/>
            <person name="Takaki Y."/>
            <person name="Nishi S."/>
            <person name="Hori S."/>
            <person name="Arai W."/>
            <person name="Tsubouchi T."/>
            <person name="Morono Y."/>
            <person name="Uchiyama I."/>
            <person name="Ito T."/>
            <person name="Fujiyama A."/>
            <person name="Inagaki F."/>
            <person name="Takami H."/>
        </authorList>
    </citation>
    <scope>NUCLEOTIDE SEQUENCE</scope>
    <source>
        <strain evidence="2">Expedition CK06-06</strain>
    </source>
</reference>
<organism evidence="2">
    <name type="scientific">marine sediment metagenome</name>
    <dbReference type="NCBI Taxonomy" id="412755"/>
    <lineage>
        <taxon>unclassified sequences</taxon>
        <taxon>metagenomes</taxon>
        <taxon>ecological metagenomes</taxon>
    </lineage>
</organism>